<accession>A0ABU1TTX2</accession>
<dbReference type="Gene3D" id="3.90.1150.200">
    <property type="match status" value="1"/>
</dbReference>
<dbReference type="SUPFAM" id="SSF159888">
    <property type="entry name" value="YdhG-like"/>
    <property type="match status" value="1"/>
</dbReference>
<dbReference type="InterPro" id="IPR014922">
    <property type="entry name" value="YdhG-like"/>
</dbReference>
<feature type="domain" description="YdhG-like" evidence="1">
    <location>
        <begin position="19"/>
        <end position="135"/>
    </location>
</feature>
<sequence>MQSTAKTADEYIASLPEDRKEVMVKLRTIFLKNLPEGFAEGMGYGMMGYDVPHSIYPNGYHCDPKQPLPFLGMASQKNFIAVYHMGIYANKELYDWFVAEYPKHCKTKLDMGKSCIRLKKMNDIPYELLGELATKMTVQDWITTYETAFKK</sequence>
<dbReference type="Pfam" id="PF08818">
    <property type="entry name" value="DUF1801"/>
    <property type="match status" value="1"/>
</dbReference>
<dbReference type="EMBL" id="JAVDVI010000018">
    <property type="protein sequence ID" value="MDR6969318.1"/>
    <property type="molecule type" value="Genomic_DNA"/>
</dbReference>
<proteinExistence type="predicted"/>
<keyword evidence="3" id="KW-1185">Reference proteome</keyword>
<evidence type="ECO:0000313" key="3">
    <source>
        <dbReference type="Proteomes" id="UP001255185"/>
    </source>
</evidence>
<gene>
    <name evidence="2" type="ORF">J2X31_003348</name>
</gene>
<dbReference type="Proteomes" id="UP001255185">
    <property type="component" value="Unassembled WGS sequence"/>
</dbReference>
<organism evidence="2 3">
    <name type="scientific">Flavobacterium arsenatis</name>
    <dbReference type="NCBI Taxonomy" id="1484332"/>
    <lineage>
        <taxon>Bacteria</taxon>
        <taxon>Pseudomonadati</taxon>
        <taxon>Bacteroidota</taxon>
        <taxon>Flavobacteriia</taxon>
        <taxon>Flavobacteriales</taxon>
        <taxon>Flavobacteriaceae</taxon>
        <taxon>Flavobacterium</taxon>
    </lineage>
</organism>
<evidence type="ECO:0000259" key="1">
    <source>
        <dbReference type="Pfam" id="PF08818"/>
    </source>
</evidence>
<reference evidence="2 3" key="1">
    <citation type="submission" date="2023-07" db="EMBL/GenBank/DDBJ databases">
        <title>Sorghum-associated microbial communities from plants grown in Nebraska, USA.</title>
        <authorList>
            <person name="Schachtman D."/>
        </authorList>
    </citation>
    <scope>NUCLEOTIDE SEQUENCE [LARGE SCALE GENOMIC DNA]</scope>
    <source>
        <strain evidence="2 3">3773</strain>
    </source>
</reference>
<name>A0ABU1TTX2_9FLAO</name>
<comment type="caution">
    <text evidence="2">The sequence shown here is derived from an EMBL/GenBank/DDBJ whole genome shotgun (WGS) entry which is preliminary data.</text>
</comment>
<dbReference type="RefSeq" id="WP_310028239.1">
    <property type="nucleotide sequence ID" value="NZ_JAVDVI010000018.1"/>
</dbReference>
<evidence type="ECO:0000313" key="2">
    <source>
        <dbReference type="EMBL" id="MDR6969318.1"/>
    </source>
</evidence>
<protein>
    <recommendedName>
        <fullName evidence="1">YdhG-like domain-containing protein</fullName>
    </recommendedName>
</protein>